<dbReference type="RefSeq" id="WP_231486309.1">
    <property type="nucleotide sequence ID" value="NZ_BAAAZO010000002.1"/>
</dbReference>
<reference evidence="3" key="1">
    <citation type="journal article" date="2019" name="Int. J. Syst. Evol. Microbiol.">
        <title>The Global Catalogue of Microorganisms (GCM) 10K type strain sequencing project: providing services to taxonomists for standard genome sequencing and annotation.</title>
        <authorList>
            <consortium name="The Broad Institute Genomics Platform"/>
            <consortium name="The Broad Institute Genome Sequencing Center for Infectious Disease"/>
            <person name="Wu L."/>
            <person name="Ma J."/>
        </authorList>
    </citation>
    <scope>NUCLEOTIDE SEQUENCE [LARGE SCALE GENOMIC DNA]</scope>
    <source>
        <strain evidence="3">JCM 16902</strain>
    </source>
</reference>
<organism evidence="2 3">
    <name type="scientific">Kineosporia mesophila</name>
    <dbReference type="NCBI Taxonomy" id="566012"/>
    <lineage>
        <taxon>Bacteria</taxon>
        <taxon>Bacillati</taxon>
        <taxon>Actinomycetota</taxon>
        <taxon>Actinomycetes</taxon>
        <taxon>Kineosporiales</taxon>
        <taxon>Kineosporiaceae</taxon>
        <taxon>Kineosporia</taxon>
    </lineage>
</organism>
<feature type="chain" id="PRO_5046688713" evidence="1">
    <location>
        <begin position="34"/>
        <end position="355"/>
    </location>
</feature>
<proteinExistence type="predicted"/>
<keyword evidence="3" id="KW-1185">Reference proteome</keyword>
<name>A0ABP6ZBB9_9ACTN</name>
<feature type="signal peptide" evidence="1">
    <location>
        <begin position="1"/>
        <end position="33"/>
    </location>
</feature>
<evidence type="ECO:0000313" key="2">
    <source>
        <dbReference type="EMBL" id="GAA3600853.1"/>
    </source>
</evidence>
<gene>
    <name evidence="2" type="ORF">GCM10022223_15630</name>
</gene>
<dbReference type="Proteomes" id="UP001501074">
    <property type="component" value="Unassembled WGS sequence"/>
</dbReference>
<keyword evidence="1" id="KW-0732">Signal</keyword>
<sequence length="355" mass="37110">MTTTTVRYALISVMVTMGLLVGTAATGSAAARAAVTFGVGRTSASAPTAPSCLSGADTCASSDPDVALAWSSAVSTAGCRFRLTIAWGDGKAPQTVNLSGAAAGKVWPVTHTYPGRVSARRPYRISALATVVSDAQARGCSIESAATTFTLLCTDQQLSGASWNPRFPGGNRDVTALNDTFRPGVEAFIDAMTDAGITVSPQSTMRSPQRSYLMHFSYLVSKQQIAPQDVPAYVPVAGEKAARVCWLHRTASGQPDTATSVRAAAGLLSALGVDSTLRTAPALHSRHNTGDAIDMRTQWPASTLKIKRADGTTVKITTRPQDGTNAQLIAVGATYGVRHFSPATVDRNHWSSDGH</sequence>
<evidence type="ECO:0000313" key="3">
    <source>
        <dbReference type="Proteomes" id="UP001501074"/>
    </source>
</evidence>
<accession>A0ABP6ZBB9</accession>
<comment type="caution">
    <text evidence="2">The sequence shown here is derived from an EMBL/GenBank/DDBJ whole genome shotgun (WGS) entry which is preliminary data.</text>
</comment>
<protein>
    <submittedName>
        <fullName evidence="2">Uncharacterized protein</fullName>
    </submittedName>
</protein>
<dbReference type="EMBL" id="BAAAZO010000002">
    <property type="protein sequence ID" value="GAA3600853.1"/>
    <property type="molecule type" value="Genomic_DNA"/>
</dbReference>
<evidence type="ECO:0000256" key="1">
    <source>
        <dbReference type="SAM" id="SignalP"/>
    </source>
</evidence>